<comment type="similarity">
    <text evidence="8">Belongs to the TsuA/YedE (TC 9.B.102) family.</text>
</comment>
<dbReference type="RefSeq" id="WP_108856251.1">
    <property type="nucleotide sequence ID" value="NZ_OMOI01000001.1"/>
</dbReference>
<evidence type="ECO:0000313" key="11">
    <source>
        <dbReference type="Proteomes" id="UP000244911"/>
    </source>
</evidence>
<keyword evidence="4" id="KW-0997">Cell inner membrane</keyword>
<reference evidence="11" key="1">
    <citation type="submission" date="2018-03" db="EMBL/GenBank/DDBJ databases">
        <authorList>
            <person name="Rodrigo-Torres L."/>
            <person name="Arahal R. D."/>
            <person name="Lucena T."/>
        </authorList>
    </citation>
    <scope>NUCLEOTIDE SEQUENCE [LARGE SCALE GENOMIC DNA]</scope>
    <source>
        <strain evidence="11">CECT 8811</strain>
    </source>
</reference>
<evidence type="ECO:0000256" key="4">
    <source>
        <dbReference type="ARBA" id="ARBA00022519"/>
    </source>
</evidence>
<sequence>MIETEFTPLAASLGGALIGLASVLLMWVRGNVLGATGILAGFMQPSSSADWAWRAAILAGMLTGPFVYLFITGGFPEIQVPVSTLSMIVGGVIVGIGVTYGSGCTSGHGVCGMSRLSPRSFVATISFMAGITLMVFVTRHIFGL</sequence>
<evidence type="ECO:0000256" key="9">
    <source>
        <dbReference type="SAM" id="Phobius"/>
    </source>
</evidence>
<keyword evidence="7 9" id="KW-0472">Membrane</keyword>
<evidence type="ECO:0000256" key="7">
    <source>
        <dbReference type="ARBA" id="ARBA00023136"/>
    </source>
</evidence>
<accession>A0A2R8AK34</accession>
<dbReference type="InterPro" id="IPR007272">
    <property type="entry name" value="Sulf_transp_TsuA/YedE"/>
</dbReference>
<keyword evidence="6 9" id="KW-1133">Transmembrane helix</keyword>
<dbReference type="Pfam" id="PF04143">
    <property type="entry name" value="Sulf_transp"/>
    <property type="match status" value="1"/>
</dbReference>
<evidence type="ECO:0000256" key="8">
    <source>
        <dbReference type="ARBA" id="ARBA00035655"/>
    </source>
</evidence>
<evidence type="ECO:0000256" key="6">
    <source>
        <dbReference type="ARBA" id="ARBA00022989"/>
    </source>
</evidence>
<organism evidence="10 11">
    <name type="scientific">Aliiroseovarius pelagivivens</name>
    <dbReference type="NCBI Taxonomy" id="1639690"/>
    <lineage>
        <taxon>Bacteria</taxon>
        <taxon>Pseudomonadati</taxon>
        <taxon>Pseudomonadota</taxon>
        <taxon>Alphaproteobacteria</taxon>
        <taxon>Rhodobacterales</taxon>
        <taxon>Paracoccaceae</taxon>
        <taxon>Aliiroseovarius</taxon>
    </lineage>
</organism>
<dbReference type="AlphaFoldDB" id="A0A2R8AK34"/>
<name>A0A2R8AK34_9RHOB</name>
<dbReference type="Proteomes" id="UP000244911">
    <property type="component" value="Unassembled WGS sequence"/>
</dbReference>
<keyword evidence="5 9" id="KW-0812">Transmembrane</keyword>
<keyword evidence="3" id="KW-1003">Cell membrane</keyword>
<feature type="transmembrane region" description="Helical" evidence="9">
    <location>
        <begin position="78"/>
        <end position="100"/>
    </location>
</feature>
<dbReference type="EMBL" id="OMOI01000001">
    <property type="protein sequence ID" value="SPF76227.1"/>
    <property type="molecule type" value="Genomic_DNA"/>
</dbReference>
<proteinExistence type="inferred from homology"/>
<dbReference type="OrthoDB" id="9814020at2"/>
<feature type="transmembrane region" description="Helical" evidence="9">
    <location>
        <begin position="51"/>
        <end position="72"/>
    </location>
</feature>
<dbReference type="PANTHER" id="PTHR30574">
    <property type="entry name" value="INNER MEMBRANE PROTEIN YEDE"/>
    <property type="match status" value="1"/>
</dbReference>
<gene>
    <name evidence="10" type="ORF">ALP8811_01228</name>
</gene>
<dbReference type="GO" id="GO:0005886">
    <property type="term" value="C:plasma membrane"/>
    <property type="evidence" value="ECO:0007669"/>
    <property type="project" value="UniProtKB-SubCell"/>
</dbReference>
<protein>
    <submittedName>
        <fullName evidence="10">Uncharacterized protein</fullName>
    </submittedName>
</protein>
<keyword evidence="2" id="KW-0813">Transport</keyword>
<evidence type="ECO:0000313" key="10">
    <source>
        <dbReference type="EMBL" id="SPF76227.1"/>
    </source>
</evidence>
<evidence type="ECO:0000256" key="1">
    <source>
        <dbReference type="ARBA" id="ARBA00004429"/>
    </source>
</evidence>
<evidence type="ECO:0000256" key="2">
    <source>
        <dbReference type="ARBA" id="ARBA00022448"/>
    </source>
</evidence>
<evidence type="ECO:0000256" key="5">
    <source>
        <dbReference type="ARBA" id="ARBA00022692"/>
    </source>
</evidence>
<feature type="transmembrane region" description="Helical" evidence="9">
    <location>
        <begin position="121"/>
        <end position="142"/>
    </location>
</feature>
<comment type="subcellular location">
    <subcellularLocation>
        <location evidence="1">Cell inner membrane</location>
        <topology evidence="1">Multi-pass membrane protein</topology>
    </subcellularLocation>
</comment>
<keyword evidence="11" id="KW-1185">Reference proteome</keyword>
<evidence type="ECO:0000256" key="3">
    <source>
        <dbReference type="ARBA" id="ARBA00022475"/>
    </source>
</evidence>
<dbReference type="PANTHER" id="PTHR30574:SF1">
    <property type="entry name" value="SULPHUR TRANSPORT DOMAIN-CONTAINING PROTEIN"/>
    <property type="match status" value="1"/>
</dbReference>
<feature type="transmembrane region" description="Helical" evidence="9">
    <location>
        <begin position="6"/>
        <end position="30"/>
    </location>
</feature>